<dbReference type="AlphaFoldDB" id="A0A239LVF7"/>
<dbReference type="SMART" id="SM00304">
    <property type="entry name" value="HAMP"/>
    <property type="match status" value="1"/>
</dbReference>
<dbReference type="PANTHER" id="PTHR45436:SF5">
    <property type="entry name" value="SENSOR HISTIDINE KINASE TRCS"/>
    <property type="match status" value="1"/>
</dbReference>
<organism evidence="14 15">
    <name type="scientific">Streptosporangium subroseum</name>
    <dbReference type="NCBI Taxonomy" id="106412"/>
    <lineage>
        <taxon>Bacteria</taxon>
        <taxon>Bacillati</taxon>
        <taxon>Actinomycetota</taxon>
        <taxon>Actinomycetes</taxon>
        <taxon>Streptosporangiales</taxon>
        <taxon>Streptosporangiaceae</taxon>
        <taxon>Streptosporangium</taxon>
    </lineage>
</organism>
<dbReference type="OrthoDB" id="3849995at2"/>
<dbReference type="InterPro" id="IPR005467">
    <property type="entry name" value="His_kinase_dom"/>
</dbReference>
<dbReference type="Gene3D" id="1.10.287.130">
    <property type="match status" value="1"/>
</dbReference>
<dbReference type="GO" id="GO:0005886">
    <property type="term" value="C:plasma membrane"/>
    <property type="evidence" value="ECO:0007669"/>
    <property type="project" value="UniProtKB-SubCell"/>
</dbReference>
<evidence type="ECO:0000256" key="1">
    <source>
        <dbReference type="ARBA" id="ARBA00000085"/>
    </source>
</evidence>
<evidence type="ECO:0000256" key="8">
    <source>
        <dbReference type="ARBA" id="ARBA00022989"/>
    </source>
</evidence>
<feature type="domain" description="Histidine kinase" evidence="12">
    <location>
        <begin position="233"/>
        <end position="437"/>
    </location>
</feature>
<dbReference type="CDD" id="cd00082">
    <property type="entry name" value="HisKA"/>
    <property type="match status" value="1"/>
</dbReference>
<dbReference type="InterPro" id="IPR003594">
    <property type="entry name" value="HATPase_dom"/>
</dbReference>
<dbReference type="EMBL" id="FZOD01000035">
    <property type="protein sequence ID" value="SNT33604.1"/>
    <property type="molecule type" value="Genomic_DNA"/>
</dbReference>
<evidence type="ECO:0000256" key="6">
    <source>
        <dbReference type="ARBA" id="ARBA00022692"/>
    </source>
</evidence>
<protein>
    <recommendedName>
        <fullName evidence="3">histidine kinase</fullName>
        <ecNumber evidence="3">2.7.13.3</ecNumber>
    </recommendedName>
</protein>
<dbReference type="PROSITE" id="PS50109">
    <property type="entry name" value="HIS_KIN"/>
    <property type="match status" value="1"/>
</dbReference>
<dbReference type="PROSITE" id="PS50885">
    <property type="entry name" value="HAMP"/>
    <property type="match status" value="1"/>
</dbReference>
<evidence type="ECO:0000256" key="10">
    <source>
        <dbReference type="ARBA" id="ARBA00023136"/>
    </source>
</evidence>
<dbReference type="GO" id="GO:0000155">
    <property type="term" value="F:phosphorelay sensor kinase activity"/>
    <property type="evidence" value="ECO:0007669"/>
    <property type="project" value="InterPro"/>
</dbReference>
<keyword evidence="4" id="KW-0597">Phosphoprotein</keyword>
<dbReference type="InterPro" id="IPR003661">
    <property type="entry name" value="HisK_dim/P_dom"/>
</dbReference>
<evidence type="ECO:0000256" key="2">
    <source>
        <dbReference type="ARBA" id="ARBA00004236"/>
    </source>
</evidence>
<keyword evidence="15" id="KW-1185">Reference proteome</keyword>
<keyword evidence="8 11" id="KW-1133">Transmembrane helix</keyword>
<dbReference type="InterPro" id="IPR003660">
    <property type="entry name" value="HAMP_dom"/>
</dbReference>
<evidence type="ECO:0000259" key="13">
    <source>
        <dbReference type="PROSITE" id="PS50885"/>
    </source>
</evidence>
<name>A0A239LVF7_9ACTN</name>
<evidence type="ECO:0000313" key="15">
    <source>
        <dbReference type="Proteomes" id="UP000198282"/>
    </source>
</evidence>
<evidence type="ECO:0000256" key="9">
    <source>
        <dbReference type="ARBA" id="ARBA00023012"/>
    </source>
</evidence>
<comment type="subcellular location">
    <subcellularLocation>
        <location evidence="2">Cell membrane</location>
    </subcellularLocation>
</comment>
<dbReference type="Gene3D" id="3.30.565.10">
    <property type="entry name" value="Histidine kinase-like ATPase, C-terminal domain"/>
    <property type="match status" value="1"/>
</dbReference>
<dbReference type="SMART" id="SM00387">
    <property type="entry name" value="HATPase_c"/>
    <property type="match status" value="1"/>
</dbReference>
<gene>
    <name evidence="14" type="ORF">SAMN05216276_10354</name>
</gene>
<dbReference type="SMART" id="SM00388">
    <property type="entry name" value="HisKA"/>
    <property type="match status" value="1"/>
</dbReference>
<keyword evidence="7 14" id="KW-0418">Kinase</keyword>
<keyword evidence="9" id="KW-0902">Two-component regulatory system</keyword>
<feature type="domain" description="HAMP" evidence="13">
    <location>
        <begin position="172"/>
        <end position="225"/>
    </location>
</feature>
<dbReference type="RefSeq" id="WP_089210513.1">
    <property type="nucleotide sequence ID" value="NZ_FZOD01000035.1"/>
</dbReference>
<comment type="catalytic activity">
    <reaction evidence="1">
        <text>ATP + protein L-histidine = ADP + protein N-phospho-L-histidine.</text>
        <dbReference type="EC" id="2.7.13.3"/>
    </reaction>
</comment>
<sequence length="437" mass="46248">MIRRRLVATATATLAVALVALTMGFYTALSWRLESDADGVLRARAEAAAATVTTFRGRLRVNETHFDEVLDSGVWVFDAAGVPVSAPPVPGPLDPLARRLSSVSRSTFRNVGDDLRMLAIPLHGPATPDAIVVAALSLIPYEHAERTALIGALVLDVLVLGLSALFVRRAVTQALRPVAQMTAQAARWSERDLDRRFGLGSPRDELTGLASTLDSLLGRLSAALRHEQRVTAEIAHELRTPLAQLRLETEVALRRDRSAAEFQAVLRQVLDGTDRMAAALDTLIGLARRSIDPSAGTAAAVDVAADARRACRARGREIQLDLECAAGLTVGCDHEVVLRMLQPLLDNALRYGRSAALLRVSRSENDVVFAIVDDGPGFAAGELETVLGPGAQGRAAAPGEGAGLGLALARRLAEAAGGVLTPKVSQGGLIELRLPVA</sequence>
<evidence type="ECO:0000259" key="12">
    <source>
        <dbReference type="PROSITE" id="PS50109"/>
    </source>
</evidence>
<reference evidence="14 15" key="1">
    <citation type="submission" date="2017-06" db="EMBL/GenBank/DDBJ databases">
        <authorList>
            <person name="Kim H.J."/>
            <person name="Triplett B.A."/>
        </authorList>
    </citation>
    <scope>NUCLEOTIDE SEQUENCE [LARGE SCALE GENOMIC DNA]</scope>
    <source>
        <strain evidence="14 15">CGMCC 4.2132</strain>
    </source>
</reference>
<proteinExistence type="predicted"/>
<dbReference type="InterPro" id="IPR036097">
    <property type="entry name" value="HisK_dim/P_sf"/>
</dbReference>
<dbReference type="PRINTS" id="PR00344">
    <property type="entry name" value="BCTRLSENSOR"/>
</dbReference>
<dbReference type="InterPro" id="IPR050428">
    <property type="entry name" value="TCS_sensor_his_kinase"/>
</dbReference>
<evidence type="ECO:0000256" key="3">
    <source>
        <dbReference type="ARBA" id="ARBA00012438"/>
    </source>
</evidence>
<dbReference type="Pfam" id="PF02518">
    <property type="entry name" value="HATPase_c"/>
    <property type="match status" value="1"/>
</dbReference>
<dbReference type="InterPro" id="IPR036890">
    <property type="entry name" value="HATPase_C_sf"/>
</dbReference>
<feature type="transmembrane region" description="Helical" evidence="11">
    <location>
        <begin position="148"/>
        <end position="167"/>
    </location>
</feature>
<evidence type="ECO:0000256" key="11">
    <source>
        <dbReference type="SAM" id="Phobius"/>
    </source>
</evidence>
<keyword evidence="5" id="KW-0808">Transferase</keyword>
<dbReference type="CDD" id="cd06225">
    <property type="entry name" value="HAMP"/>
    <property type="match status" value="1"/>
</dbReference>
<dbReference type="InterPro" id="IPR004358">
    <property type="entry name" value="Sig_transdc_His_kin-like_C"/>
</dbReference>
<evidence type="ECO:0000256" key="5">
    <source>
        <dbReference type="ARBA" id="ARBA00022679"/>
    </source>
</evidence>
<dbReference type="Proteomes" id="UP000198282">
    <property type="component" value="Unassembled WGS sequence"/>
</dbReference>
<evidence type="ECO:0000313" key="14">
    <source>
        <dbReference type="EMBL" id="SNT33604.1"/>
    </source>
</evidence>
<keyword evidence="10 11" id="KW-0472">Membrane</keyword>
<evidence type="ECO:0000256" key="4">
    <source>
        <dbReference type="ARBA" id="ARBA00022553"/>
    </source>
</evidence>
<evidence type="ECO:0000256" key="7">
    <source>
        <dbReference type="ARBA" id="ARBA00022777"/>
    </source>
</evidence>
<dbReference type="SUPFAM" id="SSF47384">
    <property type="entry name" value="Homodimeric domain of signal transducing histidine kinase"/>
    <property type="match status" value="1"/>
</dbReference>
<accession>A0A239LVF7</accession>
<keyword evidence="6 11" id="KW-0812">Transmembrane</keyword>
<dbReference type="EC" id="2.7.13.3" evidence="3"/>
<dbReference type="PANTHER" id="PTHR45436">
    <property type="entry name" value="SENSOR HISTIDINE KINASE YKOH"/>
    <property type="match status" value="1"/>
</dbReference>
<dbReference type="Pfam" id="PF00512">
    <property type="entry name" value="HisKA"/>
    <property type="match status" value="1"/>
</dbReference>
<dbReference type="SUPFAM" id="SSF55874">
    <property type="entry name" value="ATPase domain of HSP90 chaperone/DNA topoisomerase II/histidine kinase"/>
    <property type="match status" value="1"/>
</dbReference>